<dbReference type="Proteomes" id="UP000887159">
    <property type="component" value="Unassembled WGS sequence"/>
</dbReference>
<dbReference type="AlphaFoldDB" id="A0A8X6SRJ7"/>
<reference evidence="1" key="1">
    <citation type="submission" date="2020-08" db="EMBL/GenBank/DDBJ databases">
        <title>Multicomponent nature underlies the extraordinary mechanical properties of spider dragline silk.</title>
        <authorList>
            <person name="Kono N."/>
            <person name="Nakamura H."/>
            <person name="Mori M."/>
            <person name="Yoshida Y."/>
            <person name="Ohtoshi R."/>
            <person name="Malay A.D."/>
            <person name="Moran D.A.P."/>
            <person name="Tomita M."/>
            <person name="Numata K."/>
            <person name="Arakawa K."/>
        </authorList>
    </citation>
    <scope>NUCLEOTIDE SEQUENCE</scope>
</reference>
<proteinExistence type="predicted"/>
<evidence type="ECO:0000313" key="1">
    <source>
        <dbReference type="EMBL" id="GFY18674.1"/>
    </source>
</evidence>
<keyword evidence="2" id="KW-1185">Reference proteome</keyword>
<comment type="caution">
    <text evidence="1">The sequence shown here is derived from an EMBL/GenBank/DDBJ whole genome shotgun (WGS) entry which is preliminary data.</text>
</comment>
<name>A0A8X6SRJ7_TRICX</name>
<organism evidence="1 2">
    <name type="scientific">Trichonephila clavipes</name>
    <name type="common">Golden silk orbweaver</name>
    <name type="synonym">Nephila clavipes</name>
    <dbReference type="NCBI Taxonomy" id="2585209"/>
    <lineage>
        <taxon>Eukaryota</taxon>
        <taxon>Metazoa</taxon>
        <taxon>Ecdysozoa</taxon>
        <taxon>Arthropoda</taxon>
        <taxon>Chelicerata</taxon>
        <taxon>Arachnida</taxon>
        <taxon>Araneae</taxon>
        <taxon>Araneomorphae</taxon>
        <taxon>Entelegynae</taxon>
        <taxon>Araneoidea</taxon>
        <taxon>Nephilidae</taxon>
        <taxon>Trichonephila</taxon>
    </lineage>
</organism>
<sequence length="69" mass="7618">MALYRPPLTVTLWPSSGLKKDSTSTKAAVLFVDVAIQLEVRFIAKQNSLMNIGNNAISFWAHSTNLRLA</sequence>
<gene>
    <name evidence="1" type="ORF">TNCV_2398981</name>
</gene>
<protein>
    <submittedName>
        <fullName evidence="1">Uncharacterized protein</fullName>
    </submittedName>
</protein>
<accession>A0A8X6SRJ7</accession>
<evidence type="ECO:0000313" key="2">
    <source>
        <dbReference type="Proteomes" id="UP000887159"/>
    </source>
</evidence>
<dbReference type="EMBL" id="BMAU01021349">
    <property type="protein sequence ID" value="GFY18674.1"/>
    <property type="molecule type" value="Genomic_DNA"/>
</dbReference>